<dbReference type="PROSITE" id="PS50805">
    <property type="entry name" value="KRAB"/>
    <property type="match status" value="1"/>
</dbReference>
<dbReference type="SUPFAM" id="SSF57667">
    <property type="entry name" value="beta-beta-alpha zinc fingers"/>
    <property type="match status" value="3"/>
</dbReference>
<dbReference type="PANTHER" id="PTHR24381">
    <property type="entry name" value="ZINC FINGER PROTEIN"/>
    <property type="match status" value="1"/>
</dbReference>
<dbReference type="InterPro" id="IPR036051">
    <property type="entry name" value="KRAB_dom_sf"/>
</dbReference>
<dbReference type="FunFam" id="3.30.160.60:FF:000739">
    <property type="entry name" value="Zgc:171418 protein"/>
    <property type="match status" value="1"/>
</dbReference>
<dbReference type="InterPro" id="IPR001909">
    <property type="entry name" value="KRAB"/>
</dbReference>
<dbReference type="SMART" id="SM00349">
    <property type="entry name" value="KRAB"/>
    <property type="match status" value="1"/>
</dbReference>
<feature type="domain" description="KRAB" evidence="8">
    <location>
        <begin position="22"/>
        <end position="98"/>
    </location>
</feature>
<feature type="domain" description="C2H2-type" evidence="7">
    <location>
        <begin position="172"/>
        <end position="199"/>
    </location>
</feature>
<dbReference type="InterPro" id="IPR036236">
    <property type="entry name" value="Znf_C2H2_sf"/>
</dbReference>
<evidence type="ECO:0000259" key="8">
    <source>
        <dbReference type="PROSITE" id="PS50805"/>
    </source>
</evidence>
<keyword evidence="4" id="KW-0862">Zinc</keyword>
<evidence type="ECO:0000256" key="2">
    <source>
        <dbReference type="ARBA" id="ARBA00022737"/>
    </source>
</evidence>
<evidence type="ECO:0000313" key="9">
    <source>
        <dbReference type="Ensembl" id="ENSGAGP00000014338.1"/>
    </source>
</evidence>
<sequence>PAAPQEPLPGQSPQPGPAPMPVTFEDVAVYFTQGQGALLDPTQRALYRDVMQENYETVTSLGKSVKGFPLAKPDLITRLERGEEPWVSDLQATGDERMSENEEGNQQQEVPGYGESQGTSVGRPHKCLEYLVKHQAVHTGERPHKCVDCGQSFLQRSTLLDDQAVHTGEKSHKCLDCGKSFTQRSNLMAHQAIHTRERPHKCLDCGKSFRQRSALLIHQAVHTGERPHKCLDCGKSFIQKSHLAAHQAIHTGERPHKCLICGKNFIRRSGESATRIRVARGMQAHALLCVPARGPGSGRHRNRWSVGILTETH</sequence>
<protein>
    <submittedName>
        <fullName evidence="9">Uncharacterized protein</fullName>
    </submittedName>
</protein>
<dbReference type="PANTHER" id="PTHR24381:SF436">
    <property type="entry name" value="ZINC FINGER PROTEIN 768"/>
    <property type="match status" value="1"/>
</dbReference>
<evidence type="ECO:0000256" key="5">
    <source>
        <dbReference type="PROSITE-ProRule" id="PRU00042"/>
    </source>
</evidence>
<keyword evidence="2" id="KW-0677">Repeat</keyword>
<dbReference type="PROSITE" id="PS00028">
    <property type="entry name" value="ZINC_FINGER_C2H2_1"/>
    <property type="match status" value="3"/>
</dbReference>
<dbReference type="Gene3D" id="6.10.140.140">
    <property type="match status" value="1"/>
</dbReference>
<dbReference type="SMART" id="SM00355">
    <property type="entry name" value="ZnF_C2H2"/>
    <property type="match status" value="4"/>
</dbReference>
<keyword evidence="10" id="KW-1185">Reference proteome</keyword>
<feature type="region of interest" description="Disordered" evidence="6">
    <location>
        <begin position="94"/>
        <end position="120"/>
    </location>
</feature>
<name>A0A452HHI0_9SAUR</name>
<evidence type="ECO:0000313" key="10">
    <source>
        <dbReference type="Proteomes" id="UP000291020"/>
    </source>
</evidence>
<feature type="region of interest" description="Disordered" evidence="6">
    <location>
        <begin position="1"/>
        <end position="21"/>
    </location>
</feature>
<dbReference type="Proteomes" id="UP000291020">
    <property type="component" value="Unassembled WGS sequence"/>
</dbReference>
<dbReference type="SUPFAM" id="SSF109640">
    <property type="entry name" value="KRAB domain (Kruppel-associated box)"/>
    <property type="match status" value="1"/>
</dbReference>
<dbReference type="PROSITE" id="PS50157">
    <property type="entry name" value="ZINC_FINGER_C2H2_2"/>
    <property type="match status" value="4"/>
</dbReference>
<reference evidence="9" key="3">
    <citation type="submission" date="2025-09" db="UniProtKB">
        <authorList>
            <consortium name="Ensembl"/>
        </authorList>
    </citation>
    <scope>IDENTIFICATION</scope>
</reference>
<evidence type="ECO:0000256" key="4">
    <source>
        <dbReference type="ARBA" id="ARBA00022833"/>
    </source>
</evidence>
<reference evidence="9" key="2">
    <citation type="submission" date="2025-08" db="UniProtKB">
        <authorList>
            <consortium name="Ensembl"/>
        </authorList>
    </citation>
    <scope>IDENTIFICATION</scope>
</reference>
<dbReference type="Pfam" id="PF00096">
    <property type="entry name" value="zf-C2H2"/>
    <property type="match status" value="3"/>
</dbReference>
<dbReference type="FunFam" id="3.30.160.60:FF:000358">
    <property type="entry name" value="zinc finger protein 24"/>
    <property type="match status" value="1"/>
</dbReference>
<feature type="domain" description="C2H2-type" evidence="7">
    <location>
        <begin position="144"/>
        <end position="171"/>
    </location>
</feature>
<dbReference type="Gene3D" id="3.30.160.60">
    <property type="entry name" value="Classic Zinc Finger"/>
    <property type="match status" value="5"/>
</dbReference>
<dbReference type="FunFam" id="3.30.160.60:FF:002343">
    <property type="entry name" value="Zinc finger protein 33A"/>
    <property type="match status" value="2"/>
</dbReference>
<dbReference type="GO" id="GO:0008270">
    <property type="term" value="F:zinc ion binding"/>
    <property type="evidence" value="ECO:0007669"/>
    <property type="project" value="UniProtKB-KW"/>
</dbReference>
<dbReference type="FunFam" id="3.30.160.60:FF:001325">
    <property type="entry name" value="zinc finger protein 200"/>
    <property type="match status" value="1"/>
</dbReference>
<keyword evidence="1" id="KW-0479">Metal-binding</keyword>
<dbReference type="GO" id="GO:0005634">
    <property type="term" value="C:nucleus"/>
    <property type="evidence" value="ECO:0007669"/>
    <property type="project" value="TreeGrafter"/>
</dbReference>
<reference evidence="10" key="1">
    <citation type="journal article" date="2017" name="PLoS ONE">
        <title>The Agassiz's desert tortoise genome provides a resource for the conservation of a threatened species.</title>
        <authorList>
            <person name="Tollis M."/>
            <person name="DeNardo D.F."/>
            <person name="Cornelius J.A."/>
            <person name="Dolby G.A."/>
            <person name="Edwards T."/>
            <person name="Henen B.T."/>
            <person name="Karl A.E."/>
            <person name="Murphy R.W."/>
            <person name="Kusumi K."/>
        </authorList>
    </citation>
    <scope>NUCLEOTIDE SEQUENCE [LARGE SCALE GENOMIC DNA]</scope>
</reference>
<dbReference type="AlphaFoldDB" id="A0A452HHI0"/>
<organism evidence="9 10">
    <name type="scientific">Gopherus agassizii</name>
    <name type="common">Agassiz's desert tortoise</name>
    <dbReference type="NCBI Taxonomy" id="38772"/>
    <lineage>
        <taxon>Eukaryota</taxon>
        <taxon>Metazoa</taxon>
        <taxon>Chordata</taxon>
        <taxon>Craniata</taxon>
        <taxon>Vertebrata</taxon>
        <taxon>Euteleostomi</taxon>
        <taxon>Archelosauria</taxon>
        <taxon>Testudinata</taxon>
        <taxon>Testudines</taxon>
        <taxon>Cryptodira</taxon>
        <taxon>Durocryptodira</taxon>
        <taxon>Testudinoidea</taxon>
        <taxon>Testudinidae</taxon>
        <taxon>Gopherus</taxon>
    </lineage>
</organism>
<keyword evidence="3 5" id="KW-0863">Zinc-finger</keyword>
<dbReference type="CDD" id="cd07765">
    <property type="entry name" value="KRAB_A-box"/>
    <property type="match status" value="1"/>
</dbReference>
<feature type="domain" description="C2H2-type" evidence="7">
    <location>
        <begin position="228"/>
        <end position="255"/>
    </location>
</feature>
<evidence type="ECO:0000256" key="6">
    <source>
        <dbReference type="SAM" id="MobiDB-lite"/>
    </source>
</evidence>
<accession>A0A452HHI0</accession>
<feature type="compositionally biased region" description="Pro residues" evidence="6">
    <location>
        <begin position="1"/>
        <end position="20"/>
    </location>
</feature>
<proteinExistence type="predicted"/>
<dbReference type="InterPro" id="IPR013087">
    <property type="entry name" value="Znf_C2H2_type"/>
</dbReference>
<dbReference type="GO" id="GO:0000981">
    <property type="term" value="F:DNA-binding transcription factor activity, RNA polymerase II-specific"/>
    <property type="evidence" value="ECO:0007669"/>
    <property type="project" value="TreeGrafter"/>
</dbReference>
<feature type="domain" description="C2H2-type" evidence="7">
    <location>
        <begin position="200"/>
        <end position="227"/>
    </location>
</feature>
<evidence type="ECO:0000259" key="7">
    <source>
        <dbReference type="PROSITE" id="PS50157"/>
    </source>
</evidence>
<evidence type="ECO:0000256" key="1">
    <source>
        <dbReference type="ARBA" id="ARBA00022723"/>
    </source>
</evidence>
<dbReference type="Ensembl" id="ENSGAGT00000016405.1">
    <property type="protein sequence ID" value="ENSGAGP00000014338.1"/>
    <property type="gene ID" value="ENSGAGG00000010899.1"/>
</dbReference>
<dbReference type="Pfam" id="PF01352">
    <property type="entry name" value="KRAB"/>
    <property type="match status" value="1"/>
</dbReference>
<evidence type="ECO:0000256" key="3">
    <source>
        <dbReference type="ARBA" id="ARBA00022771"/>
    </source>
</evidence>
<dbReference type="GO" id="GO:0000977">
    <property type="term" value="F:RNA polymerase II transcription regulatory region sequence-specific DNA binding"/>
    <property type="evidence" value="ECO:0007669"/>
    <property type="project" value="TreeGrafter"/>
</dbReference>